<organism evidence="2 3">
    <name type="scientific">Rhynchophorus ferrugineus</name>
    <name type="common">Red palm weevil</name>
    <name type="synonym">Curculio ferrugineus</name>
    <dbReference type="NCBI Taxonomy" id="354439"/>
    <lineage>
        <taxon>Eukaryota</taxon>
        <taxon>Metazoa</taxon>
        <taxon>Ecdysozoa</taxon>
        <taxon>Arthropoda</taxon>
        <taxon>Hexapoda</taxon>
        <taxon>Insecta</taxon>
        <taxon>Pterygota</taxon>
        <taxon>Neoptera</taxon>
        <taxon>Endopterygota</taxon>
        <taxon>Coleoptera</taxon>
        <taxon>Polyphaga</taxon>
        <taxon>Cucujiformia</taxon>
        <taxon>Curculionidae</taxon>
        <taxon>Dryophthorinae</taxon>
        <taxon>Rhynchophorus</taxon>
    </lineage>
</organism>
<keyword evidence="3" id="KW-1185">Reference proteome</keyword>
<accession>A0A834I7G6</accession>
<evidence type="ECO:0000313" key="2">
    <source>
        <dbReference type="EMBL" id="KAF7275927.1"/>
    </source>
</evidence>
<name>A0A834I7G6_RHYFE</name>
<reference evidence="2" key="1">
    <citation type="submission" date="2020-08" db="EMBL/GenBank/DDBJ databases">
        <title>Genome sequencing and assembly of the red palm weevil Rhynchophorus ferrugineus.</title>
        <authorList>
            <person name="Dias G.B."/>
            <person name="Bergman C.M."/>
            <person name="Manee M."/>
        </authorList>
    </citation>
    <scope>NUCLEOTIDE SEQUENCE</scope>
    <source>
        <strain evidence="2">AA-2017</strain>
        <tissue evidence="2">Whole larva</tissue>
    </source>
</reference>
<dbReference type="EMBL" id="JAACXV010008762">
    <property type="protein sequence ID" value="KAF7275927.1"/>
    <property type="molecule type" value="Genomic_DNA"/>
</dbReference>
<dbReference type="AlphaFoldDB" id="A0A834I7G6"/>
<feature type="region of interest" description="Disordered" evidence="1">
    <location>
        <begin position="1"/>
        <end position="74"/>
    </location>
</feature>
<evidence type="ECO:0000256" key="1">
    <source>
        <dbReference type="SAM" id="MobiDB-lite"/>
    </source>
</evidence>
<protein>
    <submittedName>
        <fullName evidence="2">Uncharacterized protein</fullName>
    </submittedName>
</protein>
<feature type="compositionally biased region" description="Basic and acidic residues" evidence="1">
    <location>
        <begin position="8"/>
        <end position="22"/>
    </location>
</feature>
<proteinExistence type="predicted"/>
<comment type="caution">
    <text evidence="2">The sequence shown here is derived from an EMBL/GenBank/DDBJ whole genome shotgun (WGS) entry which is preliminary data.</text>
</comment>
<sequence length="113" mass="13850">MLAVNEDYESHNGDDTMMEQEKRHRTGEPIQYDRLVPRQRNNRRSQSERRWRVRRQRRFPSFPPGRPARRRRKLRDDYLPFYARKFLIPISRSRLSVVTSHFLIRARSAPIMQ</sequence>
<gene>
    <name evidence="2" type="ORF">GWI33_011097</name>
</gene>
<evidence type="ECO:0000313" key="3">
    <source>
        <dbReference type="Proteomes" id="UP000625711"/>
    </source>
</evidence>
<dbReference type="Proteomes" id="UP000625711">
    <property type="component" value="Unassembled WGS sequence"/>
</dbReference>